<accession>A0A923ITY3</accession>
<dbReference type="PANTHER" id="PTHR48098">
    <property type="entry name" value="ENTEROCHELIN ESTERASE-RELATED"/>
    <property type="match status" value="1"/>
</dbReference>
<keyword evidence="1" id="KW-0732">Signal</keyword>
<proteinExistence type="predicted"/>
<comment type="caution">
    <text evidence="2">The sequence shown here is derived from an EMBL/GenBank/DDBJ whole genome shotgun (WGS) entry which is preliminary data.</text>
</comment>
<sequence>MKRIYFFLLLIYSSLGANAQVKVKFELQNIPQNKDSIPEYFVAGNFNNWKPNDPAYRFLKVNDADYVLEKQLPANLYEYKITRGSWAKVESESKGNTIGNRSLNLKNDTTVKITIANWADQFKKEPPKHTTSANVHIIDSAFLIPQLNAKRRVWIYLPPSYASSTKKYPVLYMHDGQNLFDQLTSGYGEWGVDELLDSLIAKGQKEYIVIGIDHGGSERLKEYNPYNSEYGIGKGKAYVDFLVNTLKPYVDEHYRTEKDIKNTAIAGSSMGGLISMYAIATYPKVFGKAGVFSPAFWLGKTIETDVKNAMRNLNGSKVYLVAGDLESKTMVSDMKNMYQILNPTGKNKNIVMVEKVDGKHSEWFWHREFVDFYKFISN</sequence>
<dbReference type="SUPFAM" id="SSF53474">
    <property type="entry name" value="alpha/beta-Hydrolases"/>
    <property type="match status" value="1"/>
</dbReference>
<evidence type="ECO:0000313" key="3">
    <source>
        <dbReference type="Proteomes" id="UP000601055"/>
    </source>
</evidence>
<reference evidence="2" key="1">
    <citation type="submission" date="2019-11" db="EMBL/GenBank/DDBJ databases">
        <title>Description of Pedobacter sp. LMG 31464T.</title>
        <authorList>
            <person name="Carlier A."/>
            <person name="Qi S."/>
            <person name="Vandamme P."/>
        </authorList>
    </citation>
    <scope>NUCLEOTIDE SEQUENCE</scope>
    <source>
        <strain evidence="2">LMG 31464</strain>
    </source>
</reference>
<dbReference type="InterPro" id="IPR000801">
    <property type="entry name" value="Esterase-like"/>
</dbReference>
<dbReference type="InterPro" id="IPR029058">
    <property type="entry name" value="AB_hydrolase_fold"/>
</dbReference>
<dbReference type="InterPro" id="IPR013783">
    <property type="entry name" value="Ig-like_fold"/>
</dbReference>
<dbReference type="AlphaFoldDB" id="A0A923ITY3"/>
<organism evidence="2 3">
    <name type="scientific">Pedobacter planticolens</name>
    <dbReference type="NCBI Taxonomy" id="2679964"/>
    <lineage>
        <taxon>Bacteria</taxon>
        <taxon>Pseudomonadati</taxon>
        <taxon>Bacteroidota</taxon>
        <taxon>Sphingobacteriia</taxon>
        <taxon>Sphingobacteriales</taxon>
        <taxon>Sphingobacteriaceae</taxon>
        <taxon>Pedobacter</taxon>
    </lineage>
</organism>
<feature type="signal peptide" evidence="1">
    <location>
        <begin position="1"/>
        <end position="19"/>
    </location>
</feature>
<name>A0A923ITY3_9SPHI</name>
<protein>
    <submittedName>
        <fullName evidence="2">Alpha/beta hydrolase</fullName>
    </submittedName>
</protein>
<dbReference type="GO" id="GO:0016787">
    <property type="term" value="F:hydrolase activity"/>
    <property type="evidence" value="ECO:0007669"/>
    <property type="project" value="UniProtKB-KW"/>
</dbReference>
<gene>
    <name evidence="2" type="ORF">GM921_01660</name>
</gene>
<feature type="chain" id="PRO_5037392296" evidence="1">
    <location>
        <begin position="20"/>
        <end position="378"/>
    </location>
</feature>
<dbReference type="PANTHER" id="PTHR48098:SF6">
    <property type="entry name" value="FERRI-BACILLIBACTIN ESTERASE BESA"/>
    <property type="match status" value="1"/>
</dbReference>
<evidence type="ECO:0000313" key="2">
    <source>
        <dbReference type="EMBL" id="MBB2144178.1"/>
    </source>
</evidence>
<dbReference type="RefSeq" id="WP_182920875.1">
    <property type="nucleotide sequence ID" value="NZ_WNXD01000001.1"/>
</dbReference>
<dbReference type="Proteomes" id="UP000601055">
    <property type="component" value="Unassembled WGS sequence"/>
</dbReference>
<dbReference type="EMBL" id="WNXD01000001">
    <property type="protein sequence ID" value="MBB2144178.1"/>
    <property type="molecule type" value="Genomic_DNA"/>
</dbReference>
<evidence type="ECO:0000256" key="1">
    <source>
        <dbReference type="SAM" id="SignalP"/>
    </source>
</evidence>
<keyword evidence="3" id="KW-1185">Reference proteome</keyword>
<keyword evidence="2" id="KW-0378">Hydrolase</keyword>
<dbReference type="Gene3D" id="2.60.40.10">
    <property type="entry name" value="Immunoglobulins"/>
    <property type="match status" value="1"/>
</dbReference>
<dbReference type="Pfam" id="PF00756">
    <property type="entry name" value="Esterase"/>
    <property type="match status" value="1"/>
</dbReference>
<dbReference type="InterPro" id="IPR050583">
    <property type="entry name" value="Mycobacterial_A85_antigen"/>
</dbReference>
<dbReference type="Gene3D" id="3.40.50.1820">
    <property type="entry name" value="alpha/beta hydrolase"/>
    <property type="match status" value="1"/>
</dbReference>